<name>A0A8H5C7N3_9AGAR</name>
<dbReference type="Pfam" id="PF13424">
    <property type="entry name" value="TPR_12"/>
    <property type="match status" value="2"/>
</dbReference>
<dbReference type="PANTHER" id="PTHR46082">
    <property type="entry name" value="ATP/GTP-BINDING PROTEIN-RELATED"/>
    <property type="match status" value="1"/>
</dbReference>
<dbReference type="PANTHER" id="PTHR46082:SF6">
    <property type="entry name" value="AAA+ ATPASE DOMAIN-CONTAINING PROTEIN-RELATED"/>
    <property type="match status" value="1"/>
</dbReference>
<dbReference type="InterPro" id="IPR027417">
    <property type="entry name" value="P-loop_NTPase"/>
</dbReference>
<sequence length="721" mass="81366">MFENAHNFRIDEGTFISNTIRGNQSPPSEPMALAAQHYTTNHFTGRVDELRMLDDYFFPWDSVQNRRRRVCLLHGLGGIGKTQLALRFAEGVVSRYSEDHIFVVDASSSDTIHASLLAIAEMPLAQSSGLSSGASNPQQVLCWLASVKENWLLVFDNADEQVAKFFPSGQNVGDILVTSRSSNAVRGLCRRIEIDVMEEEDAVSLLLSKSDHDEPDSNRTLLARRIARDLAYLPLALDQAAAAIRLGICSLETYTELFVSFRQELLDNAYLNSASEYRYTVYGAFECSWRPVELASQRPDSLGVTARLAIALFNICTFLHYNGIDEDMFRMAAEMWSRRKLALLKPGGPELVNDSGLPSLLDAGTLEIFDNGWNPVQFRTSMHLWQSVSMIKQDAKTRRYNIHPLIHQWGRDRHPPAVQLEHSRKAGSLLVLAAMYNGGVNMRLINRHVVHYAVHYSQSGSLESAYWDDYNEWFRIALDLTPGFSQTVEEIDTKILMQRKMMLGEMHPRSVRAMSRLVITYASLGKDKEAEDLSHQVVSLQRSTLGEDHLDTIMSTNNLALMYTKRGSYQAAEEMTMKLMDQTKRVLGDAHLLTLTSISNLSSIYHRQGKWAEAERLALDAFGQRKKFLGETHPSTLDSLHILGTLYFDQKKYEEAEDAERWLLEKYGPLGSPGHSLHLAERTLHFDASTVRRSWGGVRVHAQNMGRRVCDTTAPVLCAKC</sequence>
<dbReference type="InterPro" id="IPR053137">
    <property type="entry name" value="NLR-like"/>
</dbReference>
<keyword evidence="3" id="KW-1185">Reference proteome</keyword>
<accession>A0A8H5C7N3</accession>
<dbReference type="Gene3D" id="3.40.50.300">
    <property type="entry name" value="P-loop containing nucleotide triphosphate hydrolases"/>
    <property type="match status" value="1"/>
</dbReference>
<dbReference type="SUPFAM" id="SSF48452">
    <property type="entry name" value="TPR-like"/>
    <property type="match status" value="1"/>
</dbReference>
<reference evidence="2 3" key="1">
    <citation type="journal article" date="2020" name="ISME J.">
        <title>Uncovering the hidden diversity of litter-decomposition mechanisms in mushroom-forming fungi.</title>
        <authorList>
            <person name="Floudas D."/>
            <person name="Bentzer J."/>
            <person name="Ahren D."/>
            <person name="Johansson T."/>
            <person name="Persson P."/>
            <person name="Tunlid A."/>
        </authorList>
    </citation>
    <scope>NUCLEOTIDE SEQUENCE [LARGE SCALE GENOMIC DNA]</scope>
    <source>
        <strain evidence="2 3">CBS 175.51</strain>
    </source>
</reference>
<dbReference type="AlphaFoldDB" id="A0A8H5C7N3"/>
<dbReference type="GO" id="GO:0043531">
    <property type="term" value="F:ADP binding"/>
    <property type="evidence" value="ECO:0007669"/>
    <property type="project" value="InterPro"/>
</dbReference>
<evidence type="ECO:0000313" key="2">
    <source>
        <dbReference type="EMBL" id="KAF5336438.1"/>
    </source>
</evidence>
<protein>
    <recommendedName>
        <fullName evidence="1">NB-ARC domain-containing protein</fullName>
    </recommendedName>
</protein>
<dbReference type="SUPFAM" id="SSF52540">
    <property type="entry name" value="P-loop containing nucleoside triphosphate hydrolases"/>
    <property type="match status" value="1"/>
</dbReference>
<gene>
    <name evidence="2" type="ORF">D9611_006608</name>
</gene>
<evidence type="ECO:0000313" key="3">
    <source>
        <dbReference type="Proteomes" id="UP000541558"/>
    </source>
</evidence>
<dbReference type="Pfam" id="PF00931">
    <property type="entry name" value="NB-ARC"/>
    <property type="match status" value="1"/>
</dbReference>
<dbReference type="OrthoDB" id="20872at2759"/>
<proteinExistence type="predicted"/>
<organism evidence="2 3">
    <name type="scientific">Ephemerocybe angulata</name>
    <dbReference type="NCBI Taxonomy" id="980116"/>
    <lineage>
        <taxon>Eukaryota</taxon>
        <taxon>Fungi</taxon>
        <taxon>Dikarya</taxon>
        <taxon>Basidiomycota</taxon>
        <taxon>Agaricomycotina</taxon>
        <taxon>Agaricomycetes</taxon>
        <taxon>Agaricomycetidae</taxon>
        <taxon>Agaricales</taxon>
        <taxon>Agaricineae</taxon>
        <taxon>Psathyrellaceae</taxon>
        <taxon>Ephemerocybe</taxon>
    </lineage>
</organism>
<dbReference type="EMBL" id="JAACJK010000058">
    <property type="protein sequence ID" value="KAF5336438.1"/>
    <property type="molecule type" value="Genomic_DNA"/>
</dbReference>
<dbReference type="InterPro" id="IPR011990">
    <property type="entry name" value="TPR-like_helical_dom_sf"/>
</dbReference>
<evidence type="ECO:0000259" key="1">
    <source>
        <dbReference type="Pfam" id="PF00931"/>
    </source>
</evidence>
<dbReference type="Gene3D" id="1.25.40.10">
    <property type="entry name" value="Tetratricopeptide repeat domain"/>
    <property type="match status" value="1"/>
</dbReference>
<dbReference type="InterPro" id="IPR002182">
    <property type="entry name" value="NB-ARC"/>
</dbReference>
<comment type="caution">
    <text evidence="2">The sequence shown here is derived from an EMBL/GenBank/DDBJ whole genome shotgun (WGS) entry which is preliminary data.</text>
</comment>
<dbReference type="Proteomes" id="UP000541558">
    <property type="component" value="Unassembled WGS sequence"/>
</dbReference>
<feature type="domain" description="NB-ARC" evidence="1">
    <location>
        <begin position="68"/>
        <end position="209"/>
    </location>
</feature>